<dbReference type="InterPro" id="IPR010835">
    <property type="entry name" value="DUF1439"/>
</dbReference>
<proteinExistence type="predicted"/>
<accession>A0A0F9SJH6</accession>
<dbReference type="AlphaFoldDB" id="A0A0F9SJH6"/>
<organism evidence="1">
    <name type="scientific">marine sediment metagenome</name>
    <dbReference type="NCBI Taxonomy" id="412755"/>
    <lineage>
        <taxon>unclassified sequences</taxon>
        <taxon>metagenomes</taxon>
        <taxon>ecological metagenomes</taxon>
    </lineage>
</organism>
<name>A0A0F9SJH6_9ZZZZ</name>
<protein>
    <recommendedName>
        <fullName evidence="2">Lipoprotein</fullName>
    </recommendedName>
</protein>
<sequence>MDKRRLRLSGLWGFVLVVLALSSGCASLSPYAISEGELESHLQDVVRDYDRMQLKNGSPLSLSLKEADITLGPDGRDVAVIDLKGQVALNAFLTKLPVDIALKVEGAPVYDSKEKAIYIRRLKLLESSVDSGFFKGDLAPVTSSVMRVVAQMLETMPVYRLDDSNLAQRMFGMVPLDVRVVPGRLEFVMSDK</sequence>
<reference evidence="1" key="1">
    <citation type="journal article" date="2015" name="Nature">
        <title>Complex archaea that bridge the gap between prokaryotes and eukaryotes.</title>
        <authorList>
            <person name="Spang A."/>
            <person name="Saw J.H."/>
            <person name="Jorgensen S.L."/>
            <person name="Zaremba-Niedzwiedzka K."/>
            <person name="Martijn J."/>
            <person name="Lind A.E."/>
            <person name="van Eijk R."/>
            <person name="Schleper C."/>
            <person name="Guy L."/>
            <person name="Ettema T.J."/>
        </authorList>
    </citation>
    <scope>NUCLEOTIDE SEQUENCE</scope>
</reference>
<evidence type="ECO:0000313" key="1">
    <source>
        <dbReference type="EMBL" id="KKN62472.1"/>
    </source>
</evidence>
<gene>
    <name evidence="1" type="ORF">LCGC14_0511430</name>
</gene>
<comment type="caution">
    <text evidence="1">The sequence shown here is derived from an EMBL/GenBank/DDBJ whole genome shotgun (WGS) entry which is preliminary data.</text>
</comment>
<dbReference type="PROSITE" id="PS51257">
    <property type="entry name" value="PROKAR_LIPOPROTEIN"/>
    <property type="match status" value="1"/>
</dbReference>
<evidence type="ECO:0008006" key="2">
    <source>
        <dbReference type="Google" id="ProtNLM"/>
    </source>
</evidence>
<dbReference type="Gene3D" id="3.15.10.40">
    <property type="entry name" value="Uncharacterised protein PF07273, DUF1439"/>
    <property type="match status" value="1"/>
</dbReference>
<dbReference type="Pfam" id="PF07273">
    <property type="entry name" value="DUF1439"/>
    <property type="match status" value="1"/>
</dbReference>
<dbReference type="EMBL" id="LAZR01000623">
    <property type="protein sequence ID" value="KKN62472.1"/>
    <property type="molecule type" value="Genomic_DNA"/>
</dbReference>